<dbReference type="InterPro" id="IPR004435">
    <property type="entry name" value="MobB_dom"/>
</dbReference>
<feature type="transmembrane region" description="Helical" evidence="13">
    <location>
        <begin position="1447"/>
        <end position="1470"/>
    </location>
</feature>
<dbReference type="InterPro" id="IPR005111">
    <property type="entry name" value="MoeA_C_domain_IV"/>
</dbReference>
<comment type="similarity">
    <text evidence="4">In the N-terminal section; belongs to the MoaB/Mog family.</text>
</comment>
<dbReference type="PROSITE" id="PS50850">
    <property type="entry name" value="MFS"/>
    <property type="match status" value="1"/>
</dbReference>
<dbReference type="CDD" id="cd02503">
    <property type="entry name" value="MobA"/>
    <property type="match status" value="1"/>
</dbReference>
<name>A0AA36N3L1_9DINO</name>
<feature type="transmembrane region" description="Helical" evidence="13">
    <location>
        <begin position="1476"/>
        <end position="1493"/>
    </location>
</feature>
<evidence type="ECO:0000256" key="8">
    <source>
        <dbReference type="ARBA" id="ARBA00022692"/>
    </source>
</evidence>
<dbReference type="SMART" id="SM00852">
    <property type="entry name" value="MoCF_biosynth"/>
    <property type="match status" value="1"/>
</dbReference>
<protein>
    <recommendedName>
        <fullName evidence="14">Major facilitator superfamily (MFS) profile domain-containing protein</fullName>
    </recommendedName>
</protein>
<feature type="transmembrane region" description="Helical" evidence="13">
    <location>
        <begin position="1570"/>
        <end position="1591"/>
    </location>
</feature>
<keyword evidence="11 13" id="KW-0472">Membrane</keyword>
<evidence type="ECO:0000256" key="10">
    <source>
        <dbReference type="ARBA" id="ARBA00023134"/>
    </source>
</evidence>
<dbReference type="InterPro" id="IPR036425">
    <property type="entry name" value="MoaB/Mog-like_dom_sf"/>
</dbReference>
<keyword evidence="10" id="KW-0547">Nucleotide-binding</keyword>
<feature type="transmembrane region" description="Helical" evidence="13">
    <location>
        <begin position="107"/>
        <end position="129"/>
    </location>
</feature>
<dbReference type="Pfam" id="PF00994">
    <property type="entry name" value="MoCF_biosynth"/>
    <property type="match status" value="1"/>
</dbReference>
<keyword evidence="12" id="KW-0501">Molybdenum cofactor biosynthesis</keyword>
<evidence type="ECO:0000256" key="2">
    <source>
        <dbReference type="ARBA" id="ARBA00005046"/>
    </source>
</evidence>
<dbReference type="Gene3D" id="2.40.340.10">
    <property type="entry name" value="MoeA, C-terminal, domain IV"/>
    <property type="match status" value="1"/>
</dbReference>
<dbReference type="NCBIfam" id="NF045515">
    <property type="entry name" value="Glp_gephyrin"/>
    <property type="match status" value="1"/>
</dbReference>
<dbReference type="SUPFAM" id="SSF63867">
    <property type="entry name" value="MoeA C-terminal domain-like"/>
    <property type="match status" value="1"/>
</dbReference>
<feature type="transmembrane region" description="Helical" evidence="13">
    <location>
        <begin position="1514"/>
        <end position="1537"/>
    </location>
</feature>
<dbReference type="CDD" id="cd03116">
    <property type="entry name" value="MobB"/>
    <property type="match status" value="1"/>
</dbReference>
<keyword evidence="10" id="KW-0342">GTP-binding</keyword>
<keyword evidence="9 13" id="KW-1133">Transmembrane helix</keyword>
<dbReference type="NCBIfam" id="TIGR00710">
    <property type="entry name" value="efflux_Bcr_CflA"/>
    <property type="match status" value="1"/>
</dbReference>
<dbReference type="GO" id="GO:0042910">
    <property type="term" value="F:xenobiotic transmembrane transporter activity"/>
    <property type="evidence" value="ECO:0007669"/>
    <property type="project" value="InterPro"/>
</dbReference>
<dbReference type="Pfam" id="PF12804">
    <property type="entry name" value="NTP_transf_3"/>
    <property type="match status" value="1"/>
</dbReference>
<dbReference type="InterPro" id="IPR016174">
    <property type="entry name" value="Di-haem_cyt_TM"/>
</dbReference>
<dbReference type="Pfam" id="PF02634">
    <property type="entry name" value="FdhD-NarQ"/>
    <property type="match status" value="1"/>
</dbReference>
<dbReference type="Gene3D" id="1.20.1720.10">
    <property type="entry name" value="Multidrug resistance protein D"/>
    <property type="match status" value="1"/>
</dbReference>
<evidence type="ECO:0000256" key="12">
    <source>
        <dbReference type="ARBA" id="ARBA00023150"/>
    </source>
</evidence>
<dbReference type="InterPro" id="IPR036135">
    <property type="entry name" value="MoeA_linker/N_sf"/>
</dbReference>
<feature type="transmembrane region" description="Helical" evidence="13">
    <location>
        <begin position="1340"/>
        <end position="1360"/>
    </location>
</feature>
<proteinExistence type="inferred from homology"/>
<reference evidence="15" key="1">
    <citation type="submission" date="2023-08" db="EMBL/GenBank/DDBJ databases">
        <authorList>
            <person name="Chen Y."/>
            <person name="Shah S."/>
            <person name="Dougan E. K."/>
            <person name="Thang M."/>
            <person name="Chan C."/>
        </authorList>
    </citation>
    <scope>NUCLEOTIDE SEQUENCE</scope>
</reference>
<dbReference type="InterPro" id="IPR005829">
    <property type="entry name" value="Sugar_transporter_CS"/>
</dbReference>
<evidence type="ECO:0000313" key="16">
    <source>
        <dbReference type="Proteomes" id="UP001178507"/>
    </source>
</evidence>
<dbReference type="GO" id="GO:0009055">
    <property type="term" value="F:electron transfer activity"/>
    <property type="evidence" value="ECO:0007669"/>
    <property type="project" value="InterPro"/>
</dbReference>
<comment type="caution">
    <text evidence="15">The sequence shown here is derived from an EMBL/GenBank/DDBJ whole genome shotgun (WGS) entry which is preliminary data.</text>
</comment>
<dbReference type="NCBIfam" id="TIGR00129">
    <property type="entry name" value="fdhD_narQ"/>
    <property type="match status" value="1"/>
</dbReference>
<evidence type="ECO:0000256" key="3">
    <source>
        <dbReference type="ARBA" id="ARBA00006236"/>
    </source>
</evidence>
<dbReference type="InterPro" id="IPR016193">
    <property type="entry name" value="Cytidine_deaminase-like"/>
</dbReference>
<comment type="pathway">
    <text evidence="2">Cofactor biosynthesis; molybdopterin biosynthesis.</text>
</comment>
<dbReference type="Pfam" id="PF03205">
    <property type="entry name" value="MobB"/>
    <property type="match status" value="1"/>
</dbReference>
<dbReference type="InterPro" id="IPR011701">
    <property type="entry name" value="MFS"/>
</dbReference>
<dbReference type="Pfam" id="PF03453">
    <property type="entry name" value="MoeA_N"/>
    <property type="match status" value="1"/>
</dbReference>
<dbReference type="SUPFAM" id="SSF53448">
    <property type="entry name" value="Nucleotide-diphospho-sugar transferases"/>
    <property type="match status" value="1"/>
</dbReference>
<dbReference type="Pfam" id="PF03454">
    <property type="entry name" value="MoeA_C"/>
    <property type="match status" value="1"/>
</dbReference>
<keyword evidence="8 13" id="KW-0812">Transmembrane</keyword>
<dbReference type="HAMAP" id="MF_00187">
    <property type="entry name" value="FdhD"/>
    <property type="match status" value="1"/>
</dbReference>
<dbReference type="Pfam" id="PF01292">
    <property type="entry name" value="Ni_hydr_CYTB"/>
    <property type="match status" value="1"/>
</dbReference>
<gene>
    <name evidence="15" type="ORF">EVOR1521_LOCUS16382</name>
</gene>
<dbReference type="PANTHER" id="PTHR10192">
    <property type="entry name" value="MOLYBDOPTERIN BIOSYNTHESIS PROTEIN"/>
    <property type="match status" value="1"/>
</dbReference>
<evidence type="ECO:0000313" key="15">
    <source>
        <dbReference type="EMBL" id="CAJ1391118.1"/>
    </source>
</evidence>
<dbReference type="SUPFAM" id="SSF52540">
    <property type="entry name" value="P-loop containing nucleoside triphosphate hydrolases"/>
    <property type="match status" value="1"/>
</dbReference>
<dbReference type="Gene3D" id="3.40.140.10">
    <property type="entry name" value="Cytidine Deaminase, domain 2"/>
    <property type="match status" value="1"/>
</dbReference>
<dbReference type="Gene3D" id="3.40.980.10">
    <property type="entry name" value="MoaB/Mog-like domain"/>
    <property type="match status" value="1"/>
</dbReference>
<dbReference type="GO" id="GO:1990961">
    <property type="term" value="P:xenobiotic detoxification by transmembrane export across the plasma membrane"/>
    <property type="evidence" value="ECO:0007669"/>
    <property type="project" value="InterPro"/>
</dbReference>
<dbReference type="InterPro" id="IPR005110">
    <property type="entry name" value="MoeA_linker/N"/>
</dbReference>
<comment type="similarity">
    <text evidence="5">In the C-terminal section; belongs to the MoeA family.</text>
</comment>
<feature type="transmembrane region" description="Helical" evidence="13">
    <location>
        <begin position="50"/>
        <end position="69"/>
    </location>
</feature>
<dbReference type="PROSITE" id="PS00216">
    <property type="entry name" value="SUGAR_TRANSPORT_1"/>
    <property type="match status" value="1"/>
</dbReference>
<dbReference type="InterPro" id="IPR001453">
    <property type="entry name" value="MoaB/Mog_dom"/>
</dbReference>
<comment type="subcellular location">
    <subcellularLocation>
        <location evidence="1">Cell membrane</location>
        <topology evidence="1">Multi-pass membrane protein</topology>
    </subcellularLocation>
</comment>
<dbReference type="SUPFAM" id="SSF53218">
    <property type="entry name" value="Molybdenum cofactor biosynthesis proteins"/>
    <property type="match status" value="1"/>
</dbReference>
<sequence>MFVPSMPSIADDFGAPYPTVQLGLSLYLIFMALLQLVAGPVSDRIGRRPVLIAGMTVFIIGSVVCMLAPNVEVFLFGRVVQTASAVGLVLSRTIIRDIYPREKSASMIGYVVMGMAVAPMIAPAIGGLADEMAGWRAAFVLLTLFGAVALAATVIFLPETNTSEGQTARTQIATWGVLARMPAFWLYAMTPTLASMVFFGFLGGGPAVSDAFLGQTPFEYGLWFSLCALGYLIGNFLSGRFSQLRGIEAMIRDGSFVTLGSTLTLLVLFALGLDHPAALFIPIALTGIGNGLVLPNATAAVISLKPEASGAASGLQGALQIGCGAIASIIGAYAARGGESPVGLAVALTAMALVALAVALIAIRSPSDADSNAAPTPEAAYLVAPDPDADGLSAEVSGHDQDGNPMTTRVVTERPLTLYLNRQEIVTMMTIGDHPDLLAVGYLINQNMLRPDDEITAIDHDDDLDVVVVRTARATDYESVLQKKVRTSGCAQGTVFGDVMEGFDATALPAGAVLRTSWLHGLTKTINTTPSLYLAAGAIHGCVLCERDRPLVYMEDVGRHNAVDKIAGWMRLNGVAGADKIFYTTGRLTSEMVIKTVMMGIPVLVSRSGFTAWGVELARQAGLTLIGRARGKRFTVLSGHERIVRDMDWSKVADETPDMRRKGAGDSSRMGGTDKALIALAGKLLIAHVAERLAPQVGAMAVNANGDAARFDRLGLPVFADTIGGHAGPLAGVLAAMRFASDRGAAFTHVATAATDTPFFPTDLVTRLAAAATTPDTIAMAASDGNRHPVFALWPTGLAGDLERWLAGTDTFKVMAWAKRHRFAPVEFGPGAHGTSGACVMADSPPRFGIVGWKNSGKTTMTANLTRELIDRGHRVATVKRAHGAFDIDRPGTDSHTHRQAGAQEVAIVSSARWALIHENRPDEAEVPLDDIIARLSPCDIVLVEGFKGAPHPKIELRANHDKARPALADADPAVVAVACDDAPGDVAPDGKPVFRRDQTEAIATLVEQVCGRQTLIDDCFVNDGQRMRHDDVLSLLANRLEPVTGTTTVSVVGAQGRIVAVPVTAPGPVPRSDNAAVDGYAFAHAAYLKGPDRLPVAGRIAAGATATGPVPPGRCVRIFTGAPMPAGTDTVAMQEDCTVLQDGAIAVPAGLKAGANRRRAGEDFMPGDPVVRDGQTLRPQDLAALAATGHGTVSVRKRLRIAILSTGDEIVPAGAEAGAAQVHDANRPMLLALAGQAATTVTDLGHVGDDADALRETLATAAADHDLIITSGGASLGDEDHMLAVLDELGKRHLWQIAIKPGRPMMFGQIGDTVVLGLPGNPVAVLVCFLLYARAVIGHLAGASVTPPVAYTLPAAFAIDRKKTGRREFLRGWTEADPETGVLNAHKFPRDGSGLVSGLQAAYGLIDLPEHVDAVAPGDPVRFIPFAEMGLMPGWRPLPADRFGGYAPLSVALHWLSVLFAAALLLTAWLDRPELHGLAGLVAAPFLLVHTLRRLKRGFPRAPDEPAILSFAARLAIIAMLLAMLVIVLSGLSIVLSSDRISGLAGSDIVLPWAPGPALTAAAHAWHGAAAQLFLAAAGLHLLAALSYGARRMHAVTSRIVRPVPGGR</sequence>
<dbReference type="GO" id="GO:0005829">
    <property type="term" value="C:cytosol"/>
    <property type="evidence" value="ECO:0007669"/>
    <property type="project" value="TreeGrafter"/>
</dbReference>
<evidence type="ECO:0000256" key="4">
    <source>
        <dbReference type="ARBA" id="ARBA00007589"/>
    </source>
</evidence>
<dbReference type="InterPro" id="IPR011577">
    <property type="entry name" value="Cyt_b561_bac/Ni-Hgenase"/>
</dbReference>
<dbReference type="Gene3D" id="3.10.20.10">
    <property type="match status" value="1"/>
</dbReference>
<dbReference type="HAMAP" id="MF_00316">
    <property type="entry name" value="MobA"/>
    <property type="match status" value="1"/>
</dbReference>
<evidence type="ECO:0000256" key="1">
    <source>
        <dbReference type="ARBA" id="ARBA00004651"/>
    </source>
</evidence>
<feature type="transmembrane region" description="Helical" evidence="13">
    <location>
        <begin position="341"/>
        <end position="363"/>
    </location>
</feature>
<dbReference type="SUPFAM" id="SSF103473">
    <property type="entry name" value="MFS general substrate transporter"/>
    <property type="match status" value="1"/>
</dbReference>
<dbReference type="Pfam" id="PF07690">
    <property type="entry name" value="MFS_1"/>
    <property type="match status" value="1"/>
</dbReference>
<feature type="transmembrane region" description="Helical" evidence="13">
    <location>
        <begin position="254"/>
        <end position="273"/>
    </location>
</feature>
<dbReference type="InterPro" id="IPR036259">
    <property type="entry name" value="MFS_trans_sf"/>
</dbReference>
<evidence type="ECO:0000256" key="13">
    <source>
        <dbReference type="SAM" id="Phobius"/>
    </source>
</evidence>
<feature type="transmembrane region" description="Helical" evidence="13">
    <location>
        <begin position="135"/>
        <end position="157"/>
    </location>
</feature>
<dbReference type="Gene3D" id="3.90.550.10">
    <property type="entry name" value="Spore Coat Polysaccharide Biosynthesis Protein SpsA, Chain A"/>
    <property type="match status" value="1"/>
</dbReference>
<dbReference type="GO" id="GO:0016783">
    <property type="term" value="F:sulfurtransferase activity"/>
    <property type="evidence" value="ECO:0007669"/>
    <property type="project" value="InterPro"/>
</dbReference>
<dbReference type="InterPro" id="IPR038987">
    <property type="entry name" value="MoeA-like"/>
</dbReference>
<dbReference type="Gene3D" id="3.90.105.10">
    <property type="entry name" value="Molybdopterin biosynthesis moea protein, domain 2"/>
    <property type="match status" value="1"/>
</dbReference>
<evidence type="ECO:0000256" key="9">
    <source>
        <dbReference type="ARBA" id="ARBA00022989"/>
    </source>
</evidence>
<dbReference type="GO" id="GO:0005886">
    <property type="term" value="C:plasma membrane"/>
    <property type="evidence" value="ECO:0007669"/>
    <property type="project" value="UniProtKB-SubCell"/>
</dbReference>
<feature type="transmembrane region" description="Helical" evidence="13">
    <location>
        <begin position="279"/>
        <end position="302"/>
    </location>
</feature>
<dbReference type="EMBL" id="CAUJNA010002223">
    <property type="protein sequence ID" value="CAJ1391118.1"/>
    <property type="molecule type" value="Genomic_DNA"/>
</dbReference>
<dbReference type="Gene3D" id="3.40.50.300">
    <property type="entry name" value="P-loop containing nucleotide triphosphate hydrolases"/>
    <property type="match status" value="1"/>
</dbReference>
<dbReference type="CDD" id="cd17320">
    <property type="entry name" value="MFS_MdfA_MDR_like"/>
    <property type="match status" value="1"/>
</dbReference>
<keyword evidence="6" id="KW-0813">Transport</keyword>
<dbReference type="SUPFAM" id="SSF53927">
    <property type="entry name" value="Cytidine deaminase-like"/>
    <property type="match status" value="1"/>
</dbReference>
<dbReference type="PROSITE" id="PS01079">
    <property type="entry name" value="MOCF_BIOSYNTHESIS_2"/>
    <property type="match status" value="1"/>
</dbReference>
<organism evidence="15 16">
    <name type="scientific">Effrenium voratum</name>
    <dbReference type="NCBI Taxonomy" id="2562239"/>
    <lineage>
        <taxon>Eukaryota</taxon>
        <taxon>Sar</taxon>
        <taxon>Alveolata</taxon>
        <taxon>Dinophyceae</taxon>
        <taxon>Suessiales</taxon>
        <taxon>Symbiodiniaceae</taxon>
        <taxon>Effrenium</taxon>
    </lineage>
</organism>
<dbReference type="SUPFAM" id="SSF81342">
    <property type="entry name" value="Transmembrane di-heme cytochromes"/>
    <property type="match status" value="1"/>
</dbReference>
<dbReference type="GO" id="GO:0016779">
    <property type="term" value="F:nucleotidyltransferase activity"/>
    <property type="evidence" value="ECO:0007669"/>
    <property type="project" value="UniProtKB-ARBA"/>
</dbReference>
<dbReference type="InterPro" id="IPR027417">
    <property type="entry name" value="P-loop_NTPase"/>
</dbReference>
<dbReference type="NCBIfam" id="TIGR00177">
    <property type="entry name" value="molyb_syn"/>
    <property type="match status" value="1"/>
</dbReference>
<dbReference type="SUPFAM" id="SSF63882">
    <property type="entry name" value="MoeA N-terminal region -like"/>
    <property type="match status" value="1"/>
</dbReference>
<dbReference type="InterPro" id="IPR013482">
    <property type="entry name" value="Molybde_CF_guanTrfase"/>
</dbReference>
<dbReference type="NCBIfam" id="TIGR00176">
    <property type="entry name" value="mobB"/>
    <property type="match status" value="1"/>
</dbReference>
<evidence type="ECO:0000256" key="6">
    <source>
        <dbReference type="ARBA" id="ARBA00022448"/>
    </source>
</evidence>
<feature type="transmembrane region" description="Helical" evidence="13">
    <location>
        <begin position="177"/>
        <end position="202"/>
    </location>
</feature>
<dbReference type="InterPro" id="IPR025877">
    <property type="entry name" value="MobA-like_NTP_Trfase"/>
</dbReference>
<dbReference type="Gene3D" id="2.170.190.11">
    <property type="entry name" value="Molybdopterin biosynthesis moea protein, domain 3"/>
    <property type="match status" value="1"/>
</dbReference>
<dbReference type="GO" id="GO:0022904">
    <property type="term" value="P:respiratory electron transport chain"/>
    <property type="evidence" value="ECO:0007669"/>
    <property type="project" value="InterPro"/>
</dbReference>
<evidence type="ECO:0000256" key="7">
    <source>
        <dbReference type="ARBA" id="ARBA00022475"/>
    </source>
</evidence>
<dbReference type="NCBIfam" id="TIGR02665">
    <property type="entry name" value="molyb_mobA"/>
    <property type="match status" value="1"/>
</dbReference>
<evidence type="ECO:0000256" key="11">
    <source>
        <dbReference type="ARBA" id="ARBA00023136"/>
    </source>
</evidence>
<feature type="domain" description="Major facilitator superfamily (MFS) profile" evidence="14">
    <location>
        <begin position="1"/>
        <end position="367"/>
    </location>
</feature>
<dbReference type="InterPro" id="IPR008284">
    <property type="entry name" value="MoCF_biosynth_CS"/>
</dbReference>
<dbReference type="InterPro" id="IPR029044">
    <property type="entry name" value="Nucleotide-diphossugar_trans"/>
</dbReference>
<dbReference type="PANTHER" id="PTHR10192:SF5">
    <property type="entry name" value="GEPHYRIN"/>
    <property type="match status" value="1"/>
</dbReference>
<feature type="transmembrane region" description="Helical" evidence="13">
    <location>
        <begin position="222"/>
        <end position="242"/>
    </location>
</feature>
<dbReference type="InterPro" id="IPR003786">
    <property type="entry name" value="FdhD"/>
</dbReference>
<feature type="transmembrane region" description="Helical" evidence="13">
    <location>
        <begin position="314"/>
        <end position="335"/>
    </location>
</feature>
<evidence type="ECO:0000256" key="5">
    <source>
        <dbReference type="ARBA" id="ARBA00008339"/>
    </source>
</evidence>
<dbReference type="GO" id="GO:0061599">
    <property type="term" value="F:molybdopterin molybdotransferase activity"/>
    <property type="evidence" value="ECO:0007669"/>
    <property type="project" value="TreeGrafter"/>
</dbReference>
<keyword evidence="7" id="KW-1003">Cell membrane</keyword>
<dbReference type="InterPro" id="IPR004812">
    <property type="entry name" value="Efflux_drug-R_Bcr/CmlA"/>
</dbReference>
<evidence type="ECO:0000259" key="14">
    <source>
        <dbReference type="PROSITE" id="PS50850"/>
    </source>
</evidence>
<dbReference type="InterPro" id="IPR020846">
    <property type="entry name" value="MFS_dom"/>
</dbReference>
<dbReference type="GO" id="GO:0005525">
    <property type="term" value="F:GTP binding"/>
    <property type="evidence" value="ECO:0007669"/>
    <property type="project" value="UniProtKB-KW"/>
</dbReference>
<feature type="transmembrane region" description="Helical" evidence="13">
    <location>
        <begin position="20"/>
        <end position="38"/>
    </location>
</feature>
<keyword evidence="16" id="KW-1185">Reference proteome</keyword>
<dbReference type="CDD" id="cd00887">
    <property type="entry name" value="MoeA"/>
    <property type="match status" value="1"/>
</dbReference>
<accession>A0AA36N3L1</accession>
<dbReference type="InterPro" id="IPR036688">
    <property type="entry name" value="MoeA_C_domain_IV_sf"/>
</dbReference>
<dbReference type="Proteomes" id="UP001178507">
    <property type="component" value="Unassembled WGS sequence"/>
</dbReference>
<comment type="similarity">
    <text evidence="3">Belongs to the major facilitator superfamily. Bcr/CmlA family.</text>
</comment>
<dbReference type="GO" id="GO:0006777">
    <property type="term" value="P:Mo-molybdopterin cofactor biosynthetic process"/>
    <property type="evidence" value="ECO:0007669"/>
    <property type="project" value="UniProtKB-KW"/>
</dbReference>